<dbReference type="EMBL" id="CP035494">
    <property type="protein sequence ID" value="QAY59580.1"/>
    <property type="molecule type" value="Genomic_DNA"/>
</dbReference>
<accession>A0A4P6EBK4</accession>
<dbReference type="KEGG" id="mprt:ET475_05995"/>
<dbReference type="AlphaFoldDB" id="A0A4P6EBK4"/>
<gene>
    <name evidence="1" type="ORF">ET475_05995</name>
</gene>
<organism evidence="1 2">
    <name type="scientific">Microbacterium protaetiae</name>
    <dbReference type="NCBI Taxonomy" id="2509458"/>
    <lineage>
        <taxon>Bacteria</taxon>
        <taxon>Bacillati</taxon>
        <taxon>Actinomycetota</taxon>
        <taxon>Actinomycetes</taxon>
        <taxon>Micrococcales</taxon>
        <taxon>Microbacteriaceae</taxon>
        <taxon>Microbacterium</taxon>
    </lineage>
</organism>
<reference evidence="1 2" key="1">
    <citation type="submission" date="2019-01" db="EMBL/GenBank/DDBJ databases">
        <title>Genome sequencing of strain DFW100M-13.</title>
        <authorList>
            <person name="Heo J."/>
            <person name="Kim S.-J."/>
            <person name="Kim J.-S."/>
            <person name="Hong S.-B."/>
            <person name="Kwon S.-W."/>
        </authorList>
    </citation>
    <scope>NUCLEOTIDE SEQUENCE [LARGE SCALE GENOMIC DNA]</scope>
    <source>
        <strain evidence="1 2">DFW100M-13</strain>
    </source>
</reference>
<name>A0A4P6EBK4_9MICO</name>
<evidence type="ECO:0000313" key="2">
    <source>
        <dbReference type="Proteomes" id="UP000293995"/>
    </source>
</evidence>
<dbReference type="Proteomes" id="UP000293995">
    <property type="component" value="Chromosome"/>
</dbReference>
<dbReference type="RefSeq" id="WP_129387183.1">
    <property type="nucleotide sequence ID" value="NZ_CP035494.1"/>
</dbReference>
<protein>
    <submittedName>
        <fullName evidence="1">Uncharacterized protein</fullName>
    </submittedName>
</protein>
<evidence type="ECO:0000313" key="1">
    <source>
        <dbReference type="EMBL" id="QAY59580.1"/>
    </source>
</evidence>
<keyword evidence="2" id="KW-1185">Reference proteome</keyword>
<sequence>MDPVLTTLDAALQTLDDVAAALPVLRAQATTIAAETAWESAAVAQYHRRWQRWDDDIVALLAGVDDEREELRVARAGRVVALAGAQ</sequence>
<proteinExistence type="predicted"/>